<evidence type="ECO:0000256" key="3">
    <source>
        <dbReference type="ARBA" id="ARBA00023211"/>
    </source>
</evidence>
<evidence type="ECO:0000256" key="7">
    <source>
        <dbReference type="ARBA" id="ARBA00044951"/>
    </source>
</evidence>
<dbReference type="STRING" id="571298.SAMN04488026_102552"/>
<evidence type="ECO:0000256" key="6">
    <source>
        <dbReference type="ARBA" id="ARBA00044907"/>
    </source>
</evidence>
<protein>
    <recommendedName>
        <fullName evidence="8">D-lyxose ketol-isomerase</fullName>
        <ecNumber evidence="8">5.3.1.15</ecNumber>
    </recommendedName>
</protein>
<evidence type="ECO:0000313" key="10">
    <source>
        <dbReference type="Proteomes" id="UP000199382"/>
    </source>
</evidence>
<dbReference type="EC" id="5.3.1.15" evidence="8"/>
<dbReference type="EMBL" id="FNEK01000025">
    <property type="protein sequence ID" value="SDJ85191.1"/>
    <property type="molecule type" value="Genomic_DNA"/>
</dbReference>
<name>A0A1G8X404_9RHOB</name>
<dbReference type="InterPro" id="IPR014710">
    <property type="entry name" value="RmlC-like_jellyroll"/>
</dbReference>
<keyword evidence="2" id="KW-0479">Metal-binding</keyword>
<dbReference type="GO" id="GO:0047828">
    <property type="term" value="F:D-lyxose ketol-isomerase activity"/>
    <property type="evidence" value="ECO:0007669"/>
    <property type="project" value="UniProtKB-EC"/>
</dbReference>
<sequence>MRDDKPGEVLLFQPGESVTLIPGDWRAFCGEGADVLIGEVNTVNNDLADNIFRAPIGRFCNIAEDTDPTHLLVSDYDSWMK</sequence>
<organism evidence="9 10">
    <name type="scientific">Aliiruegeria lutimaris</name>
    <dbReference type="NCBI Taxonomy" id="571298"/>
    <lineage>
        <taxon>Bacteria</taxon>
        <taxon>Pseudomonadati</taxon>
        <taxon>Pseudomonadota</taxon>
        <taxon>Alphaproteobacteria</taxon>
        <taxon>Rhodobacterales</taxon>
        <taxon>Roseobacteraceae</taxon>
        <taxon>Aliiruegeria</taxon>
    </lineage>
</organism>
<evidence type="ECO:0000313" key="9">
    <source>
        <dbReference type="EMBL" id="SDJ85191.1"/>
    </source>
</evidence>
<evidence type="ECO:0000256" key="1">
    <source>
        <dbReference type="ARBA" id="ARBA00001936"/>
    </source>
</evidence>
<proteinExistence type="inferred from homology"/>
<dbReference type="GO" id="GO:0046872">
    <property type="term" value="F:metal ion binding"/>
    <property type="evidence" value="ECO:0007669"/>
    <property type="project" value="UniProtKB-KW"/>
</dbReference>
<evidence type="ECO:0000256" key="4">
    <source>
        <dbReference type="ARBA" id="ARBA00023235"/>
    </source>
</evidence>
<comment type="similarity">
    <text evidence="7">Belongs to the D-lyxose ketol-isomerase family.</text>
</comment>
<keyword evidence="5" id="KW-0119">Carbohydrate metabolism</keyword>
<dbReference type="InterPro" id="IPR010864">
    <property type="entry name" value="D-lyxose_isomer"/>
</dbReference>
<accession>A0A1G8X404</accession>
<dbReference type="Proteomes" id="UP000199382">
    <property type="component" value="Unassembled WGS sequence"/>
</dbReference>
<reference evidence="9 10" key="1">
    <citation type="submission" date="2016-10" db="EMBL/GenBank/DDBJ databases">
        <authorList>
            <person name="de Groot N.N."/>
        </authorList>
    </citation>
    <scope>NUCLEOTIDE SEQUENCE [LARGE SCALE GENOMIC DNA]</scope>
    <source>
        <strain evidence="9 10">DSM 25294</strain>
    </source>
</reference>
<evidence type="ECO:0000256" key="5">
    <source>
        <dbReference type="ARBA" id="ARBA00023277"/>
    </source>
</evidence>
<evidence type="ECO:0000256" key="2">
    <source>
        <dbReference type="ARBA" id="ARBA00022723"/>
    </source>
</evidence>
<comment type="catalytic activity">
    <reaction evidence="6">
        <text>D-lyxose = D-xylulose</text>
        <dbReference type="Rhea" id="RHEA:14201"/>
        <dbReference type="ChEBI" id="CHEBI:16789"/>
        <dbReference type="ChEBI" id="CHEBI:17140"/>
        <dbReference type="EC" id="5.3.1.15"/>
    </reaction>
</comment>
<keyword evidence="3" id="KW-0464">Manganese</keyword>
<dbReference type="AlphaFoldDB" id="A0A1G8X404"/>
<evidence type="ECO:0000256" key="8">
    <source>
        <dbReference type="ARBA" id="ARBA00044972"/>
    </source>
</evidence>
<comment type="cofactor">
    <cofactor evidence="1">
        <name>Mn(2+)</name>
        <dbReference type="ChEBI" id="CHEBI:29035"/>
    </cofactor>
</comment>
<dbReference type="Pfam" id="PF07385">
    <property type="entry name" value="Lyx_isomer"/>
    <property type="match status" value="1"/>
</dbReference>
<keyword evidence="4" id="KW-0413">Isomerase</keyword>
<dbReference type="Gene3D" id="2.60.120.10">
    <property type="entry name" value="Jelly Rolls"/>
    <property type="match status" value="1"/>
</dbReference>
<gene>
    <name evidence="9" type="ORF">SAMN04488026_102552</name>
</gene>
<keyword evidence="10" id="KW-1185">Reference proteome</keyword>